<protein>
    <recommendedName>
        <fullName evidence="2">EF-hand domain-containing protein</fullName>
    </recommendedName>
</protein>
<evidence type="ECO:0000313" key="3">
    <source>
        <dbReference type="EMBL" id="TWT82587.1"/>
    </source>
</evidence>
<dbReference type="EMBL" id="SJPJ01000001">
    <property type="protein sequence ID" value="TWT82587.1"/>
    <property type="molecule type" value="Genomic_DNA"/>
</dbReference>
<dbReference type="RefSeq" id="WP_419194553.1">
    <property type="nucleotide sequence ID" value="NZ_SJPJ01000001.1"/>
</dbReference>
<organism evidence="3 4">
    <name type="scientific">Novipirellula herctigrandis</name>
    <dbReference type="NCBI Taxonomy" id="2527986"/>
    <lineage>
        <taxon>Bacteria</taxon>
        <taxon>Pseudomonadati</taxon>
        <taxon>Planctomycetota</taxon>
        <taxon>Planctomycetia</taxon>
        <taxon>Pirellulales</taxon>
        <taxon>Pirellulaceae</taxon>
        <taxon>Novipirellula</taxon>
    </lineage>
</organism>
<dbReference type="PROSITE" id="PS00018">
    <property type="entry name" value="EF_HAND_1"/>
    <property type="match status" value="1"/>
</dbReference>
<reference evidence="3 4" key="1">
    <citation type="submission" date="2019-02" db="EMBL/GenBank/DDBJ databases">
        <title>Deep-cultivation of Planctomycetes and their phenomic and genomic characterization uncovers novel biology.</title>
        <authorList>
            <person name="Wiegand S."/>
            <person name="Jogler M."/>
            <person name="Boedeker C."/>
            <person name="Pinto D."/>
            <person name="Vollmers J."/>
            <person name="Rivas-Marin E."/>
            <person name="Kohn T."/>
            <person name="Peeters S.H."/>
            <person name="Heuer A."/>
            <person name="Rast P."/>
            <person name="Oberbeckmann S."/>
            <person name="Bunk B."/>
            <person name="Jeske O."/>
            <person name="Meyerdierks A."/>
            <person name="Storesund J.E."/>
            <person name="Kallscheuer N."/>
            <person name="Luecker S."/>
            <person name="Lage O.M."/>
            <person name="Pohl T."/>
            <person name="Merkel B.J."/>
            <person name="Hornburger P."/>
            <person name="Mueller R.-W."/>
            <person name="Bruemmer F."/>
            <person name="Labrenz M."/>
            <person name="Spormann A.M."/>
            <person name="Op Den Camp H."/>
            <person name="Overmann J."/>
            <person name="Amann R."/>
            <person name="Jetten M.S.M."/>
            <person name="Mascher T."/>
            <person name="Medema M.H."/>
            <person name="Devos D.P."/>
            <person name="Kaster A.-K."/>
            <person name="Ovreas L."/>
            <person name="Rohde M."/>
            <person name="Galperin M.Y."/>
            <person name="Jogler C."/>
        </authorList>
    </citation>
    <scope>NUCLEOTIDE SEQUENCE [LARGE SCALE GENOMIC DNA]</scope>
    <source>
        <strain evidence="3 4">CA13</strain>
    </source>
</reference>
<dbReference type="Proteomes" id="UP000315010">
    <property type="component" value="Unassembled WGS sequence"/>
</dbReference>
<dbReference type="InterPro" id="IPR011992">
    <property type="entry name" value="EF-hand-dom_pair"/>
</dbReference>
<comment type="caution">
    <text evidence="3">The sequence shown here is derived from an EMBL/GenBank/DDBJ whole genome shotgun (WGS) entry which is preliminary data.</text>
</comment>
<name>A0A5C5Z689_9BACT</name>
<feature type="region of interest" description="Disordered" evidence="1">
    <location>
        <begin position="1"/>
        <end position="60"/>
    </location>
</feature>
<proteinExistence type="predicted"/>
<evidence type="ECO:0000256" key="1">
    <source>
        <dbReference type="SAM" id="MobiDB-lite"/>
    </source>
</evidence>
<keyword evidence="4" id="KW-1185">Reference proteome</keyword>
<dbReference type="Pfam" id="PF13202">
    <property type="entry name" value="EF-hand_5"/>
    <property type="match status" value="1"/>
</dbReference>
<evidence type="ECO:0000313" key="4">
    <source>
        <dbReference type="Proteomes" id="UP000315010"/>
    </source>
</evidence>
<dbReference type="PROSITE" id="PS50222">
    <property type="entry name" value="EF_HAND_2"/>
    <property type="match status" value="1"/>
</dbReference>
<feature type="compositionally biased region" description="Basic and acidic residues" evidence="1">
    <location>
        <begin position="1"/>
        <end position="17"/>
    </location>
</feature>
<dbReference type="GO" id="GO:0005509">
    <property type="term" value="F:calcium ion binding"/>
    <property type="evidence" value="ECO:0007669"/>
    <property type="project" value="InterPro"/>
</dbReference>
<dbReference type="AlphaFoldDB" id="A0A5C5Z689"/>
<dbReference type="InterPro" id="IPR002048">
    <property type="entry name" value="EF_hand_dom"/>
</dbReference>
<dbReference type="Gene3D" id="1.10.238.10">
    <property type="entry name" value="EF-hand"/>
    <property type="match status" value="1"/>
</dbReference>
<sequence>MQFDADKDGKLSKEELLKFATEFAQRQPPGDRPNDRRVSDRRPEDSLSDRSSRRSRPAAE</sequence>
<dbReference type="SUPFAM" id="SSF47473">
    <property type="entry name" value="EF-hand"/>
    <property type="match status" value="1"/>
</dbReference>
<evidence type="ECO:0000259" key="2">
    <source>
        <dbReference type="PROSITE" id="PS50222"/>
    </source>
</evidence>
<dbReference type="InterPro" id="IPR018247">
    <property type="entry name" value="EF_Hand_1_Ca_BS"/>
</dbReference>
<feature type="compositionally biased region" description="Basic and acidic residues" evidence="1">
    <location>
        <begin position="32"/>
        <end position="60"/>
    </location>
</feature>
<feature type="domain" description="EF-hand" evidence="2">
    <location>
        <begin position="1"/>
        <end position="26"/>
    </location>
</feature>
<gene>
    <name evidence="3" type="ORF">CA13_40500</name>
</gene>
<accession>A0A5C5Z689</accession>